<evidence type="ECO:0000256" key="6">
    <source>
        <dbReference type="ARBA" id="ARBA00030625"/>
    </source>
</evidence>
<evidence type="ECO:0000259" key="8">
    <source>
        <dbReference type="Pfam" id="PF20981"/>
    </source>
</evidence>
<comment type="caution">
    <text evidence="9">The sequence shown here is derived from an EMBL/GenBank/DDBJ whole genome shotgun (WGS) entry which is preliminary data.</text>
</comment>
<dbReference type="GO" id="GO:0003735">
    <property type="term" value="F:structural constituent of ribosome"/>
    <property type="evidence" value="ECO:0007669"/>
    <property type="project" value="InterPro"/>
</dbReference>
<dbReference type="PANTHER" id="PTHR12689">
    <property type="entry name" value="A1 CISTRON SPLICING FACTOR AAR2-RELATED"/>
    <property type="match status" value="1"/>
</dbReference>
<dbReference type="CDD" id="cd13778">
    <property type="entry name" value="Aar2_C"/>
    <property type="match status" value="1"/>
</dbReference>
<feature type="non-terminal residue" evidence="9">
    <location>
        <position position="448"/>
    </location>
</feature>
<evidence type="ECO:0000256" key="2">
    <source>
        <dbReference type="ARBA" id="ARBA00006640"/>
    </source>
</evidence>
<evidence type="ECO:0000313" key="10">
    <source>
        <dbReference type="Proteomes" id="UP001177023"/>
    </source>
</evidence>
<evidence type="ECO:0000256" key="3">
    <source>
        <dbReference type="ARBA" id="ARBA00016372"/>
    </source>
</evidence>
<comment type="similarity">
    <text evidence="1">Belongs to the AAR2 family.</text>
</comment>
<dbReference type="GO" id="GO:1990904">
    <property type="term" value="C:ribonucleoprotein complex"/>
    <property type="evidence" value="ECO:0007669"/>
    <property type="project" value="UniProtKB-KW"/>
</dbReference>
<reference evidence="9" key="1">
    <citation type="submission" date="2023-06" db="EMBL/GenBank/DDBJ databases">
        <authorList>
            <person name="Delattre M."/>
        </authorList>
    </citation>
    <scope>NUCLEOTIDE SEQUENCE</scope>
    <source>
        <strain evidence="9">AF72</strain>
    </source>
</reference>
<proteinExistence type="inferred from homology"/>
<feature type="domain" description="AAR2 N-terminal" evidence="8">
    <location>
        <begin position="108"/>
        <end position="233"/>
    </location>
</feature>
<gene>
    <name evidence="9" type="ORF">MSPICULIGERA_LOCUS23577</name>
</gene>
<keyword evidence="4" id="KW-0689">Ribosomal protein</keyword>
<dbReference type="Gene3D" id="1.25.40.550">
    <property type="entry name" value="Aar2, C-terminal domain-like"/>
    <property type="match status" value="1"/>
</dbReference>
<dbReference type="InterPro" id="IPR007946">
    <property type="entry name" value="AAR2"/>
</dbReference>
<dbReference type="InterPro" id="IPR033648">
    <property type="entry name" value="AAR2_C"/>
</dbReference>
<dbReference type="InterPro" id="IPR038514">
    <property type="entry name" value="AAR2_C_sf"/>
</dbReference>
<accession>A0AA36GAV9</accession>
<dbReference type="InterPro" id="IPR033647">
    <property type="entry name" value="Aar2_N"/>
</dbReference>
<evidence type="ECO:0000259" key="7">
    <source>
        <dbReference type="Pfam" id="PF05282"/>
    </source>
</evidence>
<keyword evidence="5" id="KW-0687">Ribonucleoprotein</keyword>
<dbReference type="Pfam" id="PF20981">
    <property type="entry name" value="AAR2_1st"/>
    <property type="match status" value="1"/>
</dbReference>
<dbReference type="GO" id="GO:0006412">
    <property type="term" value="P:translation"/>
    <property type="evidence" value="ECO:0007669"/>
    <property type="project" value="InterPro"/>
</dbReference>
<sequence length="448" mass="51982">MVRGTWRGTLTQPYAVKMFPGIWNAHPRYHMRTVMVKENDVDGAFHLLNRLMEVEGLMKIIRNTQYYQKPFMQRKALSMEASKAIFNEDMASGGDLPADVVNYMYEYGAFLIFKDFPEGNEFGIDYKTFKVGPKFMGVKMIPPGIHFVYCSVKGAPRIGFFHNFVAREIMVKKWDKSKETFVEEAASEDEVERFRANLKNIDGMLGPYPYETYRNWYALTDFVNVATINRVNPEKGMISAQAELVTMETACMENSDLNEGAGCSTRVDRDHPTRIRFVDQQGLPIMKIRPGFEIQFVEIPQLAIPKNRAGIDYTDRLNKLLSKQLNGDWKQLLAECQYAFACFLLGQVFEGFEQWKRLIHLLCSCPTALRTHNDLYLAFIRVLYFQLKECPHDFFVDIVSRDNFLTTTLSMLFANIRDLTSVDDVLRKKTQNFKLYLTKTFKWDFECA</sequence>
<organism evidence="9 10">
    <name type="scientific">Mesorhabditis spiculigera</name>
    <dbReference type="NCBI Taxonomy" id="96644"/>
    <lineage>
        <taxon>Eukaryota</taxon>
        <taxon>Metazoa</taxon>
        <taxon>Ecdysozoa</taxon>
        <taxon>Nematoda</taxon>
        <taxon>Chromadorea</taxon>
        <taxon>Rhabditida</taxon>
        <taxon>Rhabditina</taxon>
        <taxon>Rhabditomorpha</taxon>
        <taxon>Rhabditoidea</taxon>
        <taxon>Rhabditidae</taxon>
        <taxon>Mesorhabditinae</taxon>
        <taxon>Mesorhabditis</taxon>
    </lineage>
</organism>
<dbReference type="Pfam" id="PF05282">
    <property type="entry name" value="AAR2"/>
    <property type="match status" value="1"/>
</dbReference>
<evidence type="ECO:0000256" key="5">
    <source>
        <dbReference type="ARBA" id="ARBA00023274"/>
    </source>
</evidence>
<dbReference type="GO" id="GO:0000244">
    <property type="term" value="P:spliceosomal tri-snRNP complex assembly"/>
    <property type="evidence" value="ECO:0007669"/>
    <property type="project" value="TreeGrafter"/>
</dbReference>
<dbReference type="Pfam" id="PF01165">
    <property type="entry name" value="Ribosomal_S21"/>
    <property type="match status" value="1"/>
</dbReference>
<keyword evidence="10" id="KW-1185">Reference proteome</keyword>
<evidence type="ECO:0000256" key="1">
    <source>
        <dbReference type="ARBA" id="ARBA00006281"/>
    </source>
</evidence>
<evidence type="ECO:0000256" key="4">
    <source>
        <dbReference type="ARBA" id="ARBA00022980"/>
    </source>
</evidence>
<dbReference type="CDD" id="cd13777">
    <property type="entry name" value="Aar2_N"/>
    <property type="match status" value="1"/>
</dbReference>
<dbReference type="Proteomes" id="UP001177023">
    <property type="component" value="Unassembled WGS sequence"/>
</dbReference>
<feature type="domain" description="AAR2 C-terminal" evidence="7">
    <location>
        <begin position="308"/>
        <end position="446"/>
    </location>
</feature>
<dbReference type="EMBL" id="CATQJA010002706">
    <property type="protein sequence ID" value="CAJ0585561.1"/>
    <property type="molecule type" value="Genomic_DNA"/>
</dbReference>
<dbReference type="GO" id="GO:0005840">
    <property type="term" value="C:ribosome"/>
    <property type="evidence" value="ECO:0007669"/>
    <property type="project" value="UniProtKB-KW"/>
</dbReference>
<name>A0AA36GAV9_9BILA</name>
<dbReference type="PANTHER" id="PTHR12689:SF4">
    <property type="entry name" value="PROTEIN AAR2 HOMOLOG"/>
    <property type="match status" value="1"/>
</dbReference>
<dbReference type="NCBIfam" id="TIGR00030">
    <property type="entry name" value="S21p"/>
    <property type="match status" value="1"/>
</dbReference>
<comment type="similarity">
    <text evidence="2">Belongs to the bacterial ribosomal protein bS21 family.</text>
</comment>
<dbReference type="FunFam" id="2.60.34.20:FF:000001">
    <property type="entry name" value="protein AAR2 homolog"/>
    <property type="match status" value="1"/>
</dbReference>
<protein>
    <recommendedName>
        <fullName evidence="3">Protein AAR2 homolog</fullName>
    </recommendedName>
    <alternativeName>
        <fullName evidence="6">AAR2 splicing factor homolog</fullName>
    </alternativeName>
</protein>
<dbReference type="Gene3D" id="2.60.34.20">
    <property type="match status" value="1"/>
</dbReference>
<dbReference type="InterPro" id="IPR038516">
    <property type="entry name" value="AAR2_N_sf"/>
</dbReference>
<dbReference type="AlphaFoldDB" id="A0AA36GAV9"/>
<evidence type="ECO:0000313" key="9">
    <source>
        <dbReference type="EMBL" id="CAJ0585561.1"/>
    </source>
</evidence>
<dbReference type="InterPro" id="IPR001911">
    <property type="entry name" value="Ribosomal_bS21"/>
</dbReference>